<keyword evidence="5" id="KW-1185">Reference proteome</keyword>
<reference evidence="6" key="1">
    <citation type="submission" date="2016-06" db="UniProtKB">
        <authorList>
            <consortium name="WormBaseParasite"/>
        </authorList>
    </citation>
    <scope>IDENTIFICATION</scope>
</reference>
<dbReference type="InterPro" id="IPR036213">
    <property type="entry name" value="Calpain_III_sf"/>
</dbReference>
<evidence type="ECO:0000256" key="3">
    <source>
        <dbReference type="ARBA" id="ARBA00022807"/>
    </source>
</evidence>
<dbReference type="GO" id="GO:0004197">
    <property type="term" value="F:cysteine-type endopeptidase activity"/>
    <property type="evidence" value="ECO:0007669"/>
    <property type="project" value="TreeGrafter"/>
</dbReference>
<sequence>MFRYTYGLHAMWPAGIGPVKDLYSVADNPQYTLEIKSNGSTVVWILLTRHITDKVSADHQFMHIVIFF</sequence>
<dbReference type="GO" id="GO:0006508">
    <property type="term" value="P:proteolysis"/>
    <property type="evidence" value="ECO:0007669"/>
    <property type="project" value="UniProtKB-KW"/>
</dbReference>
<name>A0A183DML7_9BILA</name>
<dbReference type="OrthoDB" id="167576at2759"/>
<dbReference type="SUPFAM" id="SSF49758">
    <property type="entry name" value="Calpain large subunit, middle domain (domain III)"/>
    <property type="match status" value="1"/>
</dbReference>
<dbReference type="InterPro" id="IPR051297">
    <property type="entry name" value="PalB/RIM13"/>
</dbReference>
<evidence type="ECO:0000256" key="1">
    <source>
        <dbReference type="ARBA" id="ARBA00022670"/>
    </source>
</evidence>
<evidence type="ECO:0000313" key="6">
    <source>
        <dbReference type="WBParaSite" id="GPUH_0000996901-mRNA-1"/>
    </source>
</evidence>
<evidence type="ECO:0000256" key="2">
    <source>
        <dbReference type="ARBA" id="ARBA00022801"/>
    </source>
</evidence>
<dbReference type="EMBL" id="UYRT01035195">
    <property type="protein sequence ID" value="VDK79932.1"/>
    <property type="molecule type" value="Genomic_DNA"/>
</dbReference>
<dbReference type="AlphaFoldDB" id="A0A183DML7"/>
<dbReference type="WBParaSite" id="GPUH_0000996901-mRNA-1">
    <property type="protein sequence ID" value="GPUH_0000996901-mRNA-1"/>
    <property type="gene ID" value="GPUH_0000996901"/>
</dbReference>
<evidence type="ECO:0000313" key="4">
    <source>
        <dbReference type="EMBL" id="VDK79932.1"/>
    </source>
</evidence>
<gene>
    <name evidence="4" type="ORF">GPUH_LOCUS9956</name>
</gene>
<dbReference type="Proteomes" id="UP000271098">
    <property type="component" value="Unassembled WGS sequence"/>
</dbReference>
<proteinExistence type="predicted"/>
<keyword evidence="1" id="KW-0645">Protease</keyword>
<keyword evidence="3" id="KW-0788">Thiol protease</keyword>
<evidence type="ECO:0000313" key="5">
    <source>
        <dbReference type="Proteomes" id="UP000271098"/>
    </source>
</evidence>
<dbReference type="PANTHER" id="PTHR46143">
    <property type="entry name" value="CALPAIN-7"/>
    <property type="match status" value="1"/>
</dbReference>
<dbReference type="PANTHER" id="PTHR46143:SF1">
    <property type="entry name" value="CALPAIN-7"/>
    <property type="match status" value="1"/>
</dbReference>
<accession>A0A183DML7</accession>
<protein>
    <submittedName>
        <fullName evidence="6">Plastocyanin-like domain-containing protein</fullName>
    </submittedName>
</protein>
<reference evidence="4 5" key="2">
    <citation type="submission" date="2018-11" db="EMBL/GenBank/DDBJ databases">
        <authorList>
            <consortium name="Pathogen Informatics"/>
        </authorList>
    </citation>
    <scope>NUCLEOTIDE SEQUENCE [LARGE SCALE GENOMIC DNA]</scope>
</reference>
<keyword evidence="2" id="KW-0378">Hydrolase</keyword>
<organism evidence="6">
    <name type="scientific">Gongylonema pulchrum</name>
    <dbReference type="NCBI Taxonomy" id="637853"/>
    <lineage>
        <taxon>Eukaryota</taxon>
        <taxon>Metazoa</taxon>
        <taxon>Ecdysozoa</taxon>
        <taxon>Nematoda</taxon>
        <taxon>Chromadorea</taxon>
        <taxon>Rhabditida</taxon>
        <taxon>Spirurina</taxon>
        <taxon>Spiruromorpha</taxon>
        <taxon>Spiruroidea</taxon>
        <taxon>Gongylonematidae</taxon>
        <taxon>Gongylonema</taxon>
    </lineage>
</organism>